<sequence>MRTPIRALIAASSLFVGACVTDGGYNSYGGGYPASYPSPGYGGGYASDDSDTVRCESSDMRQRYCRVRNDGVRLLDRHSDAPCREGRDWGADRGGVWVTNGCRATFRIYRGGGGYYGGGGGDDGRSVRTVRCESTDMRRRYCSVRNDGVRLDDRLSDAPCRQGTDWGSDRGGIWVANGCRADFRAVVRSY</sequence>
<keyword evidence="3" id="KW-1185">Reference proteome</keyword>
<name>A0A4R2L0B0_9GAMM</name>
<organism evidence="2 3">
    <name type="scientific">Plasticicumulans lactativorans</name>
    <dbReference type="NCBI Taxonomy" id="1133106"/>
    <lineage>
        <taxon>Bacteria</taxon>
        <taxon>Pseudomonadati</taxon>
        <taxon>Pseudomonadota</taxon>
        <taxon>Gammaproteobacteria</taxon>
        <taxon>Candidatus Competibacteraceae</taxon>
        <taxon>Plasticicumulans</taxon>
    </lineage>
</organism>
<comment type="caution">
    <text evidence="2">The sequence shown here is derived from an EMBL/GenBank/DDBJ whole genome shotgun (WGS) entry which is preliminary data.</text>
</comment>
<gene>
    <name evidence="2" type="ORF">EV699_12155</name>
</gene>
<evidence type="ECO:0000313" key="3">
    <source>
        <dbReference type="Proteomes" id="UP000295765"/>
    </source>
</evidence>
<dbReference type="AlphaFoldDB" id="A0A4R2L0B0"/>
<evidence type="ECO:0000256" key="1">
    <source>
        <dbReference type="SAM" id="SignalP"/>
    </source>
</evidence>
<accession>A0A4R2L0B0</accession>
<dbReference type="OrthoDB" id="6052310at2"/>
<dbReference type="InterPro" id="IPR021381">
    <property type="entry name" value="DUF3011"/>
</dbReference>
<reference evidence="2 3" key="1">
    <citation type="submission" date="2019-03" db="EMBL/GenBank/DDBJ databases">
        <title>Genomic Encyclopedia of Type Strains, Phase IV (KMG-IV): sequencing the most valuable type-strain genomes for metagenomic binning, comparative biology and taxonomic classification.</title>
        <authorList>
            <person name="Goeker M."/>
        </authorList>
    </citation>
    <scope>NUCLEOTIDE SEQUENCE [LARGE SCALE GENOMIC DNA]</scope>
    <source>
        <strain evidence="2 3">DSM 25287</strain>
    </source>
</reference>
<dbReference type="EMBL" id="SLWY01000021">
    <property type="protein sequence ID" value="TCO78942.1"/>
    <property type="molecule type" value="Genomic_DNA"/>
</dbReference>
<dbReference type="Pfam" id="PF11218">
    <property type="entry name" value="DUF3011"/>
    <property type="match status" value="1"/>
</dbReference>
<protein>
    <submittedName>
        <fullName evidence="2">DUF3011 family protein</fullName>
    </submittedName>
</protein>
<dbReference type="PROSITE" id="PS51257">
    <property type="entry name" value="PROKAR_LIPOPROTEIN"/>
    <property type="match status" value="1"/>
</dbReference>
<dbReference type="RefSeq" id="WP_132544952.1">
    <property type="nucleotide sequence ID" value="NZ_SLWY01000021.1"/>
</dbReference>
<proteinExistence type="predicted"/>
<keyword evidence="1" id="KW-0732">Signal</keyword>
<feature type="chain" id="PRO_5020811652" evidence="1">
    <location>
        <begin position="19"/>
        <end position="190"/>
    </location>
</feature>
<dbReference type="Proteomes" id="UP000295765">
    <property type="component" value="Unassembled WGS sequence"/>
</dbReference>
<evidence type="ECO:0000313" key="2">
    <source>
        <dbReference type="EMBL" id="TCO78942.1"/>
    </source>
</evidence>
<feature type="signal peptide" evidence="1">
    <location>
        <begin position="1"/>
        <end position="18"/>
    </location>
</feature>